<dbReference type="Proteomes" id="UP000182272">
    <property type="component" value="Chromosome I"/>
</dbReference>
<dbReference type="AlphaFoldDB" id="A0A1H6P0S0"/>
<organism evidence="1 2">
    <name type="scientific">Pseudomonas asplenii</name>
    <dbReference type="NCBI Taxonomy" id="53407"/>
    <lineage>
        <taxon>Bacteria</taxon>
        <taxon>Pseudomonadati</taxon>
        <taxon>Pseudomonadota</taxon>
        <taxon>Gammaproteobacteria</taxon>
        <taxon>Pseudomonadales</taxon>
        <taxon>Pseudomonadaceae</taxon>
        <taxon>Pseudomonas</taxon>
    </lineage>
</organism>
<name>A0A1H6P0S0_9PSED</name>
<evidence type="ECO:0000313" key="2">
    <source>
        <dbReference type="Proteomes" id="UP000182272"/>
    </source>
</evidence>
<sequence>MTADAHHALATLLPDDKTRQAFDTGCRGVRPGGLR</sequence>
<accession>A0A1H6P0S0</accession>
<protein>
    <submittedName>
        <fullName evidence="1">Uncharacterized protein</fullName>
    </submittedName>
</protein>
<reference evidence="1 2" key="1">
    <citation type="submission" date="2016-10" db="EMBL/GenBank/DDBJ databases">
        <authorList>
            <person name="de Groot N.N."/>
        </authorList>
    </citation>
    <scope>NUCLEOTIDE SEQUENCE [LARGE SCALE GENOMIC DNA]</scope>
    <source>
        <strain evidence="1 2">LMG 2158</strain>
    </source>
</reference>
<evidence type="ECO:0000313" key="1">
    <source>
        <dbReference type="EMBL" id="SEI20136.1"/>
    </source>
</evidence>
<gene>
    <name evidence="1" type="ORF">SAMN05216581_4142</name>
</gene>
<proteinExistence type="predicted"/>
<dbReference type="EMBL" id="LT629972">
    <property type="protein sequence ID" value="SEI20136.1"/>
    <property type="molecule type" value="Genomic_DNA"/>
</dbReference>